<evidence type="ECO:0000256" key="6">
    <source>
        <dbReference type="RuleBase" id="RU003423"/>
    </source>
</evidence>
<name>A0A8J7W515_9FIRM</name>
<proteinExistence type="inferred from homology"/>
<dbReference type="AlphaFoldDB" id="A0A8J7W515"/>
<evidence type="ECO:0000256" key="1">
    <source>
        <dbReference type="ARBA" id="ARBA00001938"/>
    </source>
</evidence>
<dbReference type="Pfam" id="PF02817">
    <property type="entry name" value="E3_binding"/>
    <property type="match status" value="2"/>
</dbReference>
<comment type="similarity">
    <text evidence="2 6">Belongs to the 2-oxoacid dehydrogenase family.</text>
</comment>
<dbReference type="GO" id="GO:0016746">
    <property type="term" value="F:acyltransferase activity"/>
    <property type="evidence" value="ECO:0007669"/>
    <property type="project" value="UniProtKB-KW"/>
</dbReference>
<dbReference type="PROSITE" id="PS00189">
    <property type="entry name" value="LIPOYL"/>
    <property type="match status" value="1"/>
</dbReference>
<evidence type="ECO:0000313" key="10">
    <source>
        <dbReference type="EMBL" id="MBR0599223.1"/>
    </source>
</evidence>
<dbReference type="GO" id="GO:0006086">
    <property type="term" value="P:pyruvate decarboxylation to acetyl-CoA"/>
    <property type="evidence" value="ECO:0007669"/>
    <property type="project" value="InterPro"/>
</dbReference>
<keyword evidence="5 6" id="KW-0012">Acyltransferase</keyword>
<dbReference type="Pfam" id="PF00198">
    <property type="entry name" value="2-oxoacid_dh"/>
    <property type="match status" value="1"/>
</dbReference>
<dbReference type="Gene3D" id="2.40.50.100">
    <property type="match status" value="1"/>
</dbReference>
<evidence type="ECO:0000259" key="9">
    <source>
        <dbReference type="PROSITE" id="PS51826"/>
    </source>
</evidence>
<dbReference type="Gene3D" id="4.10.320.10">
    <property type="entry name" value="E3-binding domain"/>
    <property type="match status" value="2"/>
</dbReference>
<accession>A0A8J7W515</accession>
<feature type="domain" description="Peripheral subunit-binding (PSBD)" evidence="9">
    <location>
        <begin position="141"/>
        <end position="180"/>
    </location>
</feature>
<comment type="caution">
    <text evidence="10">The sequence shown here is derived from an EMBL/GenBank/DDBJ whole genome shotgun (WGS) entry which is preliminary data.</text>
</comment>
<dbReference type="Proteomes" id="UP000675664">
    <property type="component" value="Unassembled WGS sequence"/>
</dbReference>
<dbReference type="CDD" id="cd06849">
    <property type="entry name" value="lipoyl_domain"/>
    <property type="match status" value="1"/>
</dbReference>
<dbReference type="SUPFAM" id="SSF51230">
    <property type="entry name" value="Single hybrid motif"/>
    <property type="match status" value="1"/>
</dbReference>
<dbReference type="PROSITE" id="PS50968">
    <property type="entry name" value="BIOTINYL_LIPOYL"/>
    <property type="match status" value="1"/>
</dbReference>
<dbReference type="InterPro" id="IPR023213">
    <property type="entry name" value="CAT-like_dom_sf"/>
</dbReference>
<dbReference type="FunFam" id="3.30.559.10:FF:000007">
    <property type="entry name" value="Dihydrolipoamide acetyltransferase component of pyruvate dehydrogenase complex"/>
    <property type="match status" value="1"/>
</dbReference>
<dbReference type="InterPro" id="IPR001078">
    <property type="entry name" value="2-oxoacid_DH_actylTfrase"/>
</dbReference>
<reference evidence="10" key="1">
    <citation type="submission" date="2021-04" db="EMBL/GenBank/DDBJ databases">
        <title>Sinoanaerobacter chloroacetimidivorans sp. nov., an obligate anaerobic bacterium isolated from anaerobic sludge.</title>
        <authorList>
            <person name="Bao Y."/>
        </authorList>
    </citation>
    <scope>NUCLEOTIDE SEQUENCE</scope>
    <source>
        <strain evidence="10">BAD-6</strain>
    </source>
</reference>
<dbReference type="Pfam" id="PF00364">
    <property type="entry name" value="Biotin_lipoyl"/>
    <property type="match status" value="1"/>
</dbReference>
<feature type="domain" description="Lipoyl-binding" evidence="8">
    <location>
        <begin position="2"/>
        <end position="77"/>
    </location>
</feature>
<keyword evidence="3 6" id="KW-0808">Transferase</keyword>
<evidence type="ECO:0000256" key="4">
    <source>
        <dbReference type="ARBA" id="ARBA00022823"/>
    </source>
</evidence>
<evidence type="ECO:0000313" key="11">
    <source>
        <dbReference type="Proteomes" id="UP000675664"/>
    </source>
</evidence>
<evidence type="ECO:0000256" key="3">
    <source>
        <dbReference type="ARBA" id="ARBA00022679"/>
    </source>
</evidence>
<dbReference type="PROSITE" id="PS51826">
    <property type="entry name" value="PSBD"/>
    <property type="match status" value="2"/>
</dbReference>
<dbReference type="InterPro" id="IPR045257">
    <property type="entry name" value="E2/Pdx1"/>
</dbReference>
<reference evidence="10" key="2">
    <citation type="submission" date="2021-04" db="EMBL/GenBank/DDBJ databases">
        <authorList>
            <person name="Liu J."/>
        </authorList>
    </citation>
    <scope>NUCLEOTIDE SEQUENCE</scope>
    <source>
        <strain evidence="10">BAD-6</strain>
    </source>
</reference>
<dbReference type="PANTHER" id="PTHR23151">
    <property type="entry name" value="DIHYDROLIPOAMIDE ACETYL/SUCCINYL-TRANSFERASE-RELATED"/>
    <property type="match status" value="1"/>
</dbReference>
<dbReference type="EC" id="2.3.1.-" evidence="6"/>
<gene>
    <name evidence="10" type="ORF">KCX82_15135</name>
</gene>
<dbReference type="InterPro" id="IPR003016">
    <property type="entry name" value="2-oxoA_DH_lipoyl-BS"/>
</dbReference>
<organism evidence="10 11">
    <name type="scientific">Sinanaerobacter chloroacetimidivorans</name>
    <dbReference type="NCBI Taxonomy" id="2818044"/>
    <lineage>
        <taxon>Bacteria</taxon>
        <taxon>Bacillati</taxon>
        <taxon>Bacillota</taxon>
        <taxon>Clostridia</taxon>
        <taxon>Peptostreptococcales</taxon>
        <taxon>Anaerovoracaceae</taxon>
        <taxon>Sinanaerobacter</taxon>
    </lineage>
</organism>
<feature type="domain" description="Peripheral subunit-binding (PSBD)" evidence="9">
    <location>
        <begin position="186"/>
        <end position="223"/>
    </location>
</feature>
<dbReference type="Gene3D" id="3.30.559.10">
    <property type="entry name" value="Chloramphenicol acetyltransferase-like domain"/>
    <property type="match status" value="1"/>
</dbReference>
<protein>
    <recommendedName>
        <fullName evidence="6">Dihydrolipoamide acetyltransferase component of pyruvate dehydrogenase complex</fullName>
        <ecNumber evidence="6">2.3.1.-</ecNumber>
    </recommendedName>
</protein>
<evidence type="ECO:0000259" key="8">
    <source>
        <dbReference type="PROSITE" id="PS50968"/>
    </source>
</evidence>
<dbReference type="InterPro" id="IPR004167">
    <property type="entry name" value="PSBD"/>
</dbReference>
<evidence type="ECO:0000256" key="2">
    <source>
        <dbReference type="ARBA" id="ARBA00007317"/>
    </source>
</evidence>
<feature type="region of interest" description="Disordered" evidence="7">
    <location>
        <begin position="233"/>
        <end position="257"/>
    </location>
</feature>
<dbReference type="InterPro" id="IPR011053">
    <property type="entry name" value="Single_hybrid_motif"/>
</dbReference>
<dbReference type="PANTHER" id="PTHR23151:SF90">
    <property type="entry name" value="DIHYDROLIPOYLLYSINE-RESIDUE ACETYLTRANSFERASE COMPONENT OF PYRUVATE DEHYDROGENASE COMPLEX, MITOCHONDRIAL-RELATED"/>
    <property type="match status" value="1"/>
</dbReference>
<dbReference type="RefSeq" id="WP_227019356.1">
    <property type="nucleotide sequence ID" value="NZ_JAGSND010000011.1"/>
</dbReference>
<dbReference type="InterPro" id="IPR036625">
    <property type="entry name" value="E3-bd_dom_sf"/>
</dbReference>
<evidence type="ECO:0000256" key="5">
    <source>
        <dbReference type="ARBA" id="ARBA00023315"/>
    </source>
</evidence>
<sequence>MAEIIIMPKLGFNMSTGKLVRWYKQEGDPVKKGEPIFAIETDKTSIDIEATQEGVFRKKFIEEGDSVEVTLPIAIVADAAENIDVAIQEVNSKLGRTSEAGNTDISADRSGKEMENRNAAEAAQSGAPMAKVQHTECGILKITPRARRFAKEKGLELERIQLAGTGYDGGICEKDILSYLESHKMKATPVAQKIAESRGIALEDIQGTGINGKITKEDLLGSLRDDKAVGTQMQQSGGFAPSQGAEGPFTSEGPFASEVQVTPDGKEILEVVPYSGVRKIIGDRLSQSKFTAPHLYFTQKVNLEKLLDLRKEVNEAQSKKTSVTDYIAKAVIITLQKYPEMNASLAGDKIEKYKSVNLGIAVAAPTGLIVPVVKHSENKSVLEISKESSALFEKARNGKLSPDEYSGGTFTISNLGMFGIENFTAIINPPEVGILAISATKDEPWVETDEKGEKKLTIKPMMNITLSVDHRIIDGLLAAQFVTEVKRLLEHPIELML</sequence>
<dbReference type="SUPFAM" id="SSF47005">
    <property type="entry name" value="Peripheral subunit-binding domain of 2-oxo acid dehydrogenase complex"/>
    <property type="match status" value="2"/>
</dbReference>
<comment type="cofactor">
    <cofactor evidence="1 6">
        <name>(R)-lipoate</name>
        <dbReference type="ChEBI" id="CHEBI:83088"/>
    </cofactor>
</comment>
<keyword evidence="11" id="KW-1185">Reference proteome</keyword>
<dbReference type="GO" id="GO:0045254">
    <property type="term" value="C:pyruvate dehydrogenase complex"/>
    <property type="evidence" value="ECO:0007669"/>
    <property type="project" value="InterPro"/>
</dbReference>
<dbReference type="EMBL" id="JAGSND010000011">
    <property type="protein sequence ID" value="MBR0599223.1"/>
    <property type="molecule type" value="Genomic_DNA"/>
</dbReference>
<keyword evidence="4 6" id="KW-0450">Lipoyl</keyword>
<dbReference type="SUPFAM" id="SSF52777">
    <property type="entry name" value="CoA-dependent acyltransferases"/>
    <property type="match status" value="1"/>
</dbReference>
<dbReference type="InterPro" id="IPR000089">
    <property type="entry name" value="Biotin_lipoyl"/>
</dbReference>
<evidence type="ECO:0000256" key="7">
    <source>
        <dbReference type="SAM" id="MobiDB-lite"/>
    </source>
</evidence>